<dbReference type="Gene3D" id="1.10.10.60">
    <property type="entry name" value="Homeodomain-like"/>
    <property type="match status" value="2"/>
</dbReference>
<evidence type="ECO:0000256" key="2">
    <source>
        <dbReference type="ARBA" id="ARBA00023125"/>
    </source>
</evidence>
<dbReference type="eggNOG" id="KOG0048">
    <property type="taxonomic scope" value="Eukaryota"/>
</dbReference>
<dbReference type="AlphaFoldDB" id="A2G5L9"/>
<feature type="domain" description="HTH myb-type" evidence="4">
    <location>
        <begin position="12"/>
        <end position="67"/>
    </location>
</feature>
<dbReference type="InterPro" id="IPR050560">
    <property type="entry name" value="MYB_TF"/>
</dbReference>
<dbReference type="OrthoDB" id="2143914at2759"/>
<evidence type="ECO:0000259" key="3">
    <source>
        <dbReference type="PROSITE" id="PS50090"/>
    </source>
</evidence>
<evidence type="ECO:0000313" key="5">
    <source>
        <dbReference type="EMBL" id="EAX87554.1"/>
    </source>
</evidence>
<dbReference type="SMR" id="A2G5L9"/>
<dbReference type="STRING" id="5722.A2G5L9"/>
<dbReference type="InParanoid" id="A2G5L9"/>
<dbReference type="CDD" id="cd00167">
    <property type="entry name" value="SANT"/>
    <property type="match status" value="2"/>
</dbReference>
<dbReference type="PROSITE" id="PS50090">
    <property type="entry name" value="MYB_LIKE"/>
    <property type="match status" value="2"/>
</dbReference>
<dbReference type="SMART" id="SM00717">
    <property type="entry name" value="SANT"/>
    <property type="match status" value="2"/>
</dbReference>
<dbReference type="PANTHER" id="PTHR45614">
    <property type="entry name" value="MYB PROTEIN-RELATED"/>
    <property type="match status" value="1"/>
</dbReference>
<feature type="domain" description="Myb-like" evidence="3">
    <location>
        <begin position="64"/>
        <end position="114"/>
    </location>
</feature>
<dbReference type="Proteomes" id="UP000001542">
    <property type="component" value="Unassembled WGS sequence"/>
</dbReference>
<dbReference type="InterPro" id="IPR017930">
    <property type="entry name" value="Myb_dom"/>
</dbReference>
<dbReference type="VEuPathDB" id="TrichDB:TVAGG3_0662290"/>
<dbReference type="VEuPathDB" id="TrichDB:TVAG_318690"/>
<dbReference type="PROSITE" id="PS51294">
    <property type="entry name" value="HTH_MYB"/>
    <property type="match status" value="2"/>
</dbReference>
<dbReference type="SUPFAM" id="SSF46689">
    <property type="entry name" value="Homeodomain-like"/>
    <property type="match status" value="1"/>
</dbReference>
<reference evidence="5" key="2">
    <citation type="journal article" date="2007" name="Science">
        <title>Draft genome sequence of the sexually transmitted pathogen Trichomonas vaginalis.</title>
        <authorList>
            <person name="Carlton J.M."/>
            <person name="Hirt R.P."/>
            <person name="Silva J.C."/>
            <person name="Delcher A.L."/>
            <person name="Schatz M."/>
            <person name="Zhao Q."/>
            <person name="Wortman J.R."/>
            <person name="Bidwell S.L."/>
            <person name="Alsmark U.C.M."/>
            <person name="Besteiro S."/>
            <person name="Sicheritz-Ponten T."/>
            <person name="Noel C.J."/>
            <person name="Dacks J.B."/>
            <person name="Foster P.G."/>
            <person name="Simillion C."/>
            <person name="Van de Peer Y."/>
            <person name="Miranda-Saavedra D."/>
            <person name="Barton G.J."/>
            <person name="Westrop G.D."/>
            <person name="Mueller S."/>
            <person name="Dessi D."/>
            <person name="Fiori P.L."/>
            <person name="Ren Q."/>
            <person name="Paulsen I."/>
            <person name="Zhang H."/>
            <person name="Bastida-Corcuera F.D."/>
            <person name="Simoes-Barbosa A."/>
            <person name="Brown M.T."/>
            <person name="Hayes R.D."/>
            <person name="Mukherjee M."/>
            <person name="Okumura C.Y."/>
            <person name="Schneider R."/>
            <person name="Smith A.J."/>
            <person name="Vanacova S."/>
            <person name="Villalvazo M."/>
            <person name="Haas B.J."/>
            <person name="Pertea M."/>
            <person name="Feldblyum T.V."/>
            <person name="Utterback T.R."/>
            <person name="Shu C.L."/>
            <person name="Osoegawa K."/>
            <person name="de Jong P.J."/>
            <person name="Hrdy I."/>
            <person name="Horvathova L."/>
            <person name="Zubacova Z."/>
            <person name="Dolezal P."/>
            <person name="Malik S.B."/>
            <person name="Logsdon J.M. Jr."/>
            <person name="Henze K."/>
            <person name="Gupta A."/>
            <person name="Wang C.C."/>
            <person name="Dunne R.L."/>
            <person name="Upcroft J.A."/>
            <person name="Upcroft P."/>
            <person name="White O."/>
            <person name="Salzberg S.L."/>
            <person name="Tang P."/>
            <person name="Chiu C.-H."/>
            <person name="Lee Y.-S."/>
            <person name="Embley T.M."/>
            <person name="Coombs G.H."/>
            <person name="Mottram J.C."/>
            <person name="Tachezy J."/>
            <person name="Fraser-Liggett C.M."/>
            <person name="Johnson P.J."/>
        </authorList>
    </citation>
    <scope>NUCLEOTIDE SEQUENCE [LARGE SCALE GENOMIC DNA]</scope>
    <source>
        <strain evidence="5">G3</strain>
    </source>
</reference>
<dbReference type="RefSeq" id="XP_001300484.1">
    <property type="nucleotide sequence ID" value="XM_001300483.1"/>
</dbReference>
<accession>A2G5L9</accession>
<evidence type="ECO:0000259" key="4">
    <source>
        <dbReference type="PROSITE" id="PS51294"/>
    </source>
</evidence>
<feature type="domain" description="HTH myb-type" evidence="4">
    <location>
        <begin position="70"/>
        <end position="118"/>
    </location>
</feature>
<dbReference type="GO" id="GO:0000981">
    <property type="term" value="F:DNA-binding transcription factor activity, RNA polymerase II-specific"/>
    <property type="evidence" value="ECO:0000318"/>
    <property type="project" value="GO_Central"/>
</dbReference>
<evidence type="ECO:0000313" key="6">
    <source>
        <dbReference type="Proteomes" id="UP000001542"/>
    </source>
</evidence>
<sequence length="171" mass="20250">MISKSSIAMSDKPTQYRTLFTEEEDRLLRKLVEQYGENQWEYLSRQLGTRSSRQCRERWTNYLSPRLSQGPWSREEDKLLFNKVKKYGKKWELLVRFFPTRSRNNIKNRYNTVVRKGLGLGLEVTTVEGFILSAERVESRNRPATSSKKDINLNIPQPNPIEKYSIQNFLI</sequence>
<feature type="domain" description="Myb-like" evidence="3">
    <location>
        <begin position="12"/>
        <end position="63"/>
    </location>
</feature>
<dbReference type="GO" id="GO:0005634">
    <property type="term" value="C:nucleus"/>
    <property type="evidence" value="ECO:0000318"/>
    <property type="project" value="GO_Central"/>
</dbReference>
<organism evidence="5 6">
    <name type="scientific">Trichomonas vaginalis (strain ATCC PRA-98 / G3)</name>
    <dbReference type="NCBI Taxonomy" id="412133"/>
    <lineage>
        <taxon>Eukaryota</taxon>
        <taxon>Metamonada</taxon>
        <taxon>Parabasalia</taxon>
        <taxon>Trichomonadida</taxon>
        <taxon>Trichomonadidae</taxon>
        <taxon>Trichomonas</taxon>
    </lineage>
</organism>
<dbReference type="KEGG" id="tva:4745202"/>
<dbReference type="GO" id="GO:0006355">
    <property type="term" value="P:regulation of DNA-templated transcription"/>
    <property type="evidence" value="ECO:0000318"/>
    <property type="project" value="GO_Central"/>
</dbReference>
<keyword evidence="6" id="KW-1185">Reference proteome</keyword>
<dbReference type="EMBL" id="DS114433">
    <property type="protein sequence ID" value="EAX87554.1"/>
    <property type="molecule type" value="Genomic_DNA"/>
</dbReference>
<dbReference type="InterPro" id="IPR001005">
    <property type="entry name" value="SANT/Myb"/>
</dbReference>
<dbReference type="FunFam" id="1.10.10.60:FF:000010">
    <property type="entry name" value="Transcriptional activator Myb isoform A"/>
    <property type="match status" value="1"/>
</dbReference>
<reference evidence="5" key="1">
    <citation type="submission" date="2006-10" db="EMBL/GenBank/DDBJ databases">
        <authorList>
            <person name="Amadeo P."/>
            <person name="Zhao Q."/>
            <person name="Wortman J."/>
            <person name="Fraser-Liggett C."/>
            <person name="Carlton J."/>
        </authorList>
    </citation>
    <scope>NUCLEOTIDE SEQUENCE</scope>
    <source>
        <strain evidence="5">G3</strain>
    </source>
</reference>
<dbReference type="Pfam" id="PF13921">
    <property type="entry name" value="Myb_DNA-bind_6"/>
    <property type="match status" value="1"/>
</dbReference>
<keyword evidence="2 5" id="KW-0238">DNA-binding</keyword>
<evidence type="ECO:0000256" key="1">
    <source>
        <dbReference type="ARBA" id="ARBA00022737"/>
    </source>
</evidence>
<dbReference type="InterPro" id="IPR009057">
    <property type="entry name" value="Homeodomain-like_sf"/>
</dbReference>
<dbReference type="PANTHER" id="PTHR45614:SF253">
    <property type="entry name" value="CHROMOSOME UNDETERMINED SCAFFOLD_38, WHOLE GENOME SHOTGUN SEQUENCE"/>
    <property type="match status" value="1"/>
</dbReference>
<proteinExistence type="predicted"/>
<gene>
    <name evidence="5" type="ORF">TVAG_318690</name>
</gene>
<protein>
    <submittedName>
        <fullName evidence="5">Myb-like DNA-binding domain containing protein</fullName>
    </submittedName>
</protein>
<dbReference type="GO" id="GO:0000978">
    <property type="term" value="F:RNA polymerase II cis-regulatory region sequence-specific DNA binding"/>
    <property type="evidence" value="ECO:0000318"/>
    <property type="project" value="GO_Central"/>
</dbReference>
<name>A2G5L9_TRIV3</name>
<keyword evidence="1" id="KW-0677">Repeat</keyword>